<feature type="compositionally biased region" description="Basic residues" evidence="1">
    <location>
        <begin position="206"/>
        <end position="248"/>
    </location>
</feature>
<evidence type="ECO:0000313" key="3">
    <source>
        <dbReference type="Proteomes" id="UP001152885"/>
    </source>
</evidence>
<feature type="region of interest" description="Disordered" evidence="1">
    <location>
        <begin position="358"/>
        <end position="468"/>
    </location>
</feature>
<feature type="compositionally biased region" description="Polar residues" evidence="1">
    <location>
        <begin position="361"/>
        <end position="372"/>
    </location>
</feature>
<organism evidence="2 3">
    <name type="scientific">Candida verbasci</name>
    <dbReference type="NCBI Taxonomy" id="1227364"/>
    <lineage>
        <taxon>Eukaryota</taxon>
        <taxon>Fungi</taxon>
        <taxon>Dikarya</taxon>
        <taxon>Ascomycota</taxon>
        <taxon>Saccharomycotina</taxon>
        <taxon>Pichiomycetes</taxon>
        <taxon>Debaryomycetaceae</taxon>
        <taxon>Candida/Lodderomyces clade</taxon>
        <taxon>Candida</taxon>
    </lineage>
</organism>
<dbReference type="OrthoDB" id="5352132at2759"/>
<dbReference type="InterPro" id="IPR013226">
    <property type="entry name" value="Pal1"/>
</dbReference>
<reference evidence="2" key="1">
    <citation type="submission" date="2022-12" db="EMBL/GenBank/DDBJ databases">
        <authorList>
            <person name="Brejova B."/>
        </authorList>
    </citation>
    <scope>NUCLEOTIDE SEQUENCE</scope>
</reference>
<comment type="caution">
    <text evidence="2">The sequence shown here is derived from an EMBL/GenBank/DDBJ whole genome shotgun (WGS) entry which is preliminary data.</text>
</comment>
<dbReference type="EMBL" id="CANTUO010000003">
    <property type="protein sequence ID" value="CAI5758717.1"/>
    <property type="molecule type" value="Genomic_DNA"/>
</dbReference>
<dbReference type="AlphaFoldDB" id="A0A9W4TX15"/>
<feature type="compositionally biased region" description="Basic residues" evidence="1">
    <location>
        <begin position="395"/>
        <end position="406"/>
    </location>
</feature>
<name>A0A9W4TX15_9ASCO</name>
<gene>
    <name evidence="2" type="ORF">CANVERA_P3229</name>
</gene>
<accession>A0A9W4TX15</accession>
<feature type="compositionally biased region" description="Basic residues" evidence="1">
    <location>
        <begin position="459"/>
        <end position="468"/>
    </location>
</feature>
<feature type="region of interest" description="Disordered" evidence="1">
    <location>
        <begin position="1"/>
        <end position="57"/>
    </location>
</feature>
<feature type="compositionally biased region" description="Low complexity" evidence="1">
    <location>
        <begin position="137"/>
        <end position="161"/>
    </location>
</feature>
<evidence type="ECO:0000313" key="2">
    <source>
        <dbReference type="EMBL" id="CAI5758717.1"/>
    </source>
</evidence>
<feature type="compositionally biased region" description="Low complexity" evidence="1">
    <location>
        <begin position="31"/>
        <end position="42"/>
    </location>
</feature>
<feature type="compositionally biased region" description="Polar residues" evidence="1">
    <location>
        <begin position="1"/>
        <end position="24"/>
    </location>
</feature>
<dbReference type="PANTHER" id="PTHR28307">
    <property type="entry name" value="PROTEIN PAL1"/>
    <property type="match status" value="1"/>
</dbReference>
<dbReference type="Proteomes" id="UP001152885">
    <property type="component" value="Unassembled WGS sequence"/>
</dbReference>
<proteinExistence type="predicted"/>
<sequence>MYQQPNHSYSSTDALGRLSSNNPFRHSPILQRQSSGQQQQQQHKYSPRKSSHLSNSSSYFDEWVNKNRDLINDNDEEQNSIIDDNEIISLYKNSTNEDKRNRSNSSLSRPKFPPQPIRSNSDPNYNKRMSNNPFLNPPTTSISTTPTTGTNSSGNTRNNSPPARPPKPSQLIDDLAPPSYEEAAGKEAAQREYRNEKESSSSSSSRPHRSSHSHHHHSSSHRSSSNKHSTRDKKDSHHHHSSRSKSSKKKDPVQAKNLDTIDKLDVTGFFGGGFHHDGPFDACTPIRNNNEKKLAPVKAFPINGANMSITGGSNMNKDDQINLAFGYRNNELENLSPPKNQSNPSILNFDANSKAMPIHGDTTQGLGSSTFLNGAPAPKAAQDDNNLNLNNGGLGRKKSLVQRLRKNSGSESSTRRSSNDGLYHAVSDSGNGRRGSMNNLDFDDVDEDLKPPSGNSFIRRVKSLKVRR</sequence>
<feature type="compositionally biased region" description="Basic and acidic residues" evidence="1">
    <location>
        <begin position="183"/>
        <end position="199"/>
    </location>
</feature>
<feature type="compositionally biased region" description="Polar residues" evidence="1">
    <location>
        <begin position="117"/>
        <end position="134"/>
    </location>
</feature>
<feature type="region of interest" description="Disordered" evidence="1">
    <location>
        <begin position="93"/>
        <end position="256"/>
    </location>
</feature>
<dbReference type="Pfam" id="PF08316">
    <property type="entry name" value="Pal1"/>
    <property type="match status" value="1"/>
</dbReference>
<protein>
    <submittedName>
        <fullName evidence="2">Uncharacterized protein</fullName>
    </submittedName>
</protein>
<dbReference type="PANTHER" id="PTHR28307:SF2">
    <property type="entry name" value="PROTEIN PAL1"/>
    <property type="match status" value="1"/>
</dbReference>
<evidence type="ECO:0000256" key="1">
    <source>
        <dbReference type="SAM" id="MobiDB-lite"/>
    </source>
</evidence>
<dbReference type="GO" id="GO:0005737">
    <property type="term" value="C:cytoplasm"/>
    <property type="evidence" value="ECO:0007669"/>
    <property type="project" value="TreeGrafter"/>
</dbReference>
<keyword evidence="3" id="KW-1185">Reference proteome</keyword>